<keyword evidence="2" id="KW-0732">Signal</keyword>
<evidence type="ECO:0000256" key="1">
    <source>
        <dbReference type="SAM" id="Phobius"/>
    </source>
</evidence>
<keyword evidence="1" id="KW-1133">Transmembrane helix</keyword>
<keyword evidence="4" id="KW-1185">Reference proteome</keyword>
<dbReference type="Proteomes" id="UP000271162">
    <property type="component" value="Unassembled WGS sequence"/>
</dbReference>
<feature type="signal peptide" evidence="2">
    <location>
        <begin position="1"/>
        <end position="17"/>
    </location>
</feature>
<protein>
    <submittedName>
        <fullName evidence="5">ZP domain-containing protein</fullName>
    </submittedName>
</protein>
<name>A0A0N4Y468_NIPBR</name>
<evidence type="ECO:0000256" key="2">
    <source>
        <dbReference type="SAM" id="SignalP"/>
    </source>
</evidence>
<keyword evidence="1" id="KW-0472">Membrane</keyword>
<dbReference type="EMBL" id="UYSL01020362">
    <property type="protein sequence ID" value="VDL74256.1"/>
    <property type="molecule type" value="Genomic_DNA"/>
</dbReference>
<feature type="transmembrane region" description="Helical" evidence="1">
    <location>
        <begin position="126"/>
        <end position="149"/>
    </location>
</feature>
<dbReference type="WBParaSite" id="NBR_0001066601-mRNA-1">
    <property type="protein sequence ID" value="NBR_0001066601-mRNA-1"/>
    <property type="gene ID" value="NBR_0001066601"/>
</dbReference>
<evidence type="ECO:0000313" key="4">
    <source>
        <dbReference type="Proteomes" id="UP000271162"/>
    </source>
</evidence>
<feature type="chain" id="PRO_5043125187" evidence="2">
    <location>
        <begin position="18"/>
        <end position="160"/>
    </location>
</feature>
<organism evidence="5">
    <name type="scientific">Nippostrongylus brasiliensis</name>
    <name type="common">Rat hookworm</name>
    <dbReference type="NCBI Taxonomy" id="27835"/>
    <lineage>
        <taxon>Eukaryota</taxon>
        <taxon>Metazoa</taxon>
        <taxon>Ecdysozoa</taxon>
        <taxon>Nematoda</taxon>
        <taxon>Chromadorea</taxon>
        <taxon>Rhabditida</taxon>
        <taxon>Rhabditina</taxon>
        <taxon>Rhabditomorpha</taxon>
        <taxon>Strongyloidea</taxon>
        <taxon>Heligmosomidae</taxon>
        <taxon>Nippostrongylus</taxon>
    </lineage>
</organism>
<sequence>MKAVLILSLSLLQLQEANHTDDYFILKAPIHELLMPDGTTTENNIHEDLLFISTVGKISANPPVFICVDYERANINIDDEKYTPCITAEATKPNCEDRDVHTGVANKKAAGKLKRIKVKQNETARVLAGIGAFTCILLFIQIVVLAMSIKLIKRQVIRDL</sequence>
<evidence type="ECO:0000313" key="3">
    <source>
        <dbReference type="EMBL" id="VDL74256.1"/>
    </source>
</evidence>
<reference evidence="3 4" key="2">
    <citation type="submission" date="2018-11" db="EMBL/GenBank/DDBJ databases">
        <authorList>
            <consortium name="Pathogen Informatics"/>
        </authorList>
    </citation>
    <scope>NUCLEOTIDE SEQUENCE [LARGE SCALE GENOMIC DNA]</scope>
</reference>
<keyword evidence="1" id="KW-0812">Transmembrane</keyword>
<dbReference type="AlphaFoldDB" id="A0A0N4Y468"/>
<evidence type="ECO:0000313" key="5">
    <source>
        <dbReference type="WBParaSite" id="NBR_0001066601-mRNA-1"/>
    </source>
</evidence>
<accession>A0A0N4Y468</accession>
<gene>
    <name evidence="3" type="ORF">NBR_LOCUS10667</name>
</gene>
<proteinExistence type="predicted"/>
<reference evidence="5" key="1">
    <citation type="submission" date="2017-02" db="UniProtKB">
        <authorList>
            <consortium name="WormBaseParasite"/>
        </authorList>
    </citation>
    <scope>IDENTIFICATION</scope>
</reference>